<proteinExistence type="predicted"/>
<dbReference type="Proteomes" id="UP000014028">
    <property type="component" value="Unassembled WGS sequence"/>
</dbReference>
<protein>
    <recommendedName>
        <fullName evidence="1">HTH cro/C1-type domain-containing protein</fullName>
    </recommendedName>
</protein>
<sequence>MEIKKFIALTLFDLRNDEGYNRENFAELAGISLNAYASIENGKSLIKIDTLHTLLSELSLPLSVFFRRVEAKIESSK</sequence>
<dbReference type="EMBL" id="AHFK01000030">
    <property type="protein sequence ID" value="EOQ17204.1"/>
    <property type="molecule type" value="Genomic_DNA"/>
</dbReference>
<organism evidence="2 3">
    <name type="scientific">Bacillus cereus VD184</name>
    <dbReference type="NCBI Taxonomy" id="1053242"/>
    <lineage>
        <taxon>Bacteria</taxon>
        <taxon>Bacillati</taxon>
        <taxon>Bacillota</taxon>
        <taxon>Bacilli</taxon>
        <taxon>Bacillales</taxon>
        <taxon>Bacillaceae</taxon>
        <taxon>Bacillus</taxon>
        <taxon>Bacillus cereus group</taxon>
    </lineage>
</organism>
<feature type="domain" description="HTH cro/C1-type" evidence="1">
    <location>
        <begin position="14"/>
        <end position="65"/>
    </location>
</feature>
<dbReference type="CDD" id="cd00093">
    <property type="entry name" value="HTH_XRE"/>
    <property type="match status" value="1"/>
</dbReference>
<name>A0A9W5VU53_BACCE</name>
<evidence type="ECO:0000313" key="2">
    <source>
        <dbReference type="EMBL" id="EOQ17204.1"/>
    </source>
</evidence>
<dbReference type="SMART" id="SM00530">
    <property type="entry name" value="HTH_XRE"/>
    <property type="match status" value="1"/>
</dbReference>
<dbReference type="RefSeq" id="WP_016122133.1">
    <property type="nucleotide sequence ID" value="NZ_KB976825.1"/>
</dbReference>
<dbReference type="GO" id="GO:0003677">
    <property type="term" value="F:DNA binding"/>
    <property type="evidence" value="ECO:0007669"/>
    <property type="project" value="InterPro"/>
</dbReference>
<evidence type="ECO:0000313" key="3">
    <source>
        <dbReference type="Proteomes" id="UP000014028"/>
    </source>
</evidence>
<evidence type="ECO:0000259" key="1">
    <source>
        <dbReference type="PROSITE" id="PS50943"/>
    </source>
</evidence>
<dbReference type="Pfam" id="PF01381">
    <property type="entry name" value="HTH_3"/>
    <property type="match status" value="1"/>
</dbReference>
<dbReference type="InterPro" id="IPR010982">
    <property type="entry name" value="Lambda_DNA-bd_dom_sf"/>
</dbReference>
<dbReference type="Gene3D" id="1.10.260.40">
    <property type="entry name" value="lambda repressor-like DNA-binding domains"/>
    <property type="match status" value="1"/>
</dbReference>
<dbReference type="SUPFAM" id="SSF47413">
    <property type="entry name" value="lambda repressor-like DNA-binding domains"/>
    <property type="match status" value="1"/>
</dbReference>
<comment type="caution">
    <text evidence="2">The sequence shown here is derived from an EMBL/GenBank/DDBJ whole genome shotgun (WGS) entry which is preliminary data.</text>
</comment>
<reference evidence="2 3" key="1">
    <citation type="submission" date="2012-12" db="EMBL/GenBank/DDBJ databases">
        <title>The Genome Sequence of Bacillus cereus VD184.</title>
        <authorList>
            <consortium name="The Broad Institute Genome Sequencing Platform"/>
            <consortium name="The Broad Institute Genome Sequencing Center for Infectious Disease"/>
            <person name="Feldgarden M."/>
            <person name="Van der Auwera G.A."/>
            <person name="Mahillon J."/>
            <person name="Duprez V."/>
            <person name="Timmery S."/>
            <person name="Mattelet C."/>
            <person name="Dierick K."/>
            <person name="Sun M."/>
            <person name="Yu Z."/>
            <person name="Zhu L."/>
            <person name="Hu X."/>
            <person name="Shank E.B."/>
            <person name="Swiecicka I."/>
            <person name="Hansen B.M."/>
            <person name="Andrup L."/>
            <person name="Walker B."/>
            <person name="Young S.K."/>
            <person name="Zeng Q."/>
            <person name="Gargeya S."/>
            <person name="Fitzgerald M."/>
            <person name="Haas B."/>
            <person name="Abouelleil A."/>
            <person name="Alvarado L."/>
            <person name="Arachchi H.M."/>
            <person name="Berlin A.M."/>
            <person name="Chapman S.B."/>
            <person name="Dewar J."/>
            <person name="Goldberg J."/>
            <person name="Griggs A."/>
            <person name="Gujja S."/>
            <person name="Hansen M."/>
            <person name="Howarth C."/>
            <person name="Imamovic A."/>
            <person name="Larimer J."/>
            <person name="McCowan C."/>
            <person name="Murphy C."/>
            <person name="Neiman D."/>
            <person name="Pearson M."/>
            <person name="Priest M."/>
            <person name="Roberts A."/>
            <person name="Saif S."/>
            <person name="Shea T."/>
            <person name="Sisk P."/>
            <person name="Sykes S."/>
            <person name="Wortman J."/>
            <person name="Nusbaum C."/>
            <person name="Birren B."/>
        </authorList>
    </citation>
    <scope>NUCLEOTIDE SEQUENCE [LARGE SCALE GENOMIC DNA]</scope>
    <source>
        <strain evidence="2 3">VD184</strain>
    </source>
</reference>
<gene>
    <name evidence="2" type="ORF">IKC_01942</name>
</gene>
<accession>A0A9W5VU53</accession>
<dbReference type="PROSITE" id="PS50943">
    <property type="entry name" value="HTH_CROC1"/>
    <property type="match status" value="1"/>
</dbReference>
<dbReference type="InterPro" id="IPR001387">
    <property type="entry name" value="Cro/C1-type_HTH"/>
</dbReference>
<dbReference type="AlphaFoldDB" id="A0A9W5VU53"/>